<dbReference type="GO" id="GO:0016747">
    <property type="term" value="F:acyltransferase activity, transferring groups other than amino-acyl groups"/>
    <property type="evidence" value="ECO:0007669"/>
    <property type="project" value="InterPro"/>
</dbReference>
<reference evidence="2" key="2">
    <citation type="submission" date="2014-04" db="EMBL/GenBank/DDBJ databases">
        <authorList>
            <person name="Urmite Genomes U."/>
        </authorList>
    </citation>
    <scope>NUCLEOTIDE SEQUENCE</scope>
    <source>
        <strain evidence="2">DSM 44626</strain>
    </source>
</reference>
<dbReference type="SUPFAM" id="SSF55729">
    <property type="entry name" value="Acyl-CoA N-acyltransferases (Nat)"/>
    <property type="match status" value="1"/>
</dbReference>
<dbReference type="Gene3D" id="3.40.630.30">
    <property type="match status" value="1"/>
</dbReference>
<name>A0A024JXJ7_9MYCO</name>
<dbReference type="HOGENOM" id="CLU_013985_18_5_11"/>
<dbReference type="InterPro" id="IPR016181">
    <property type="entry name" value="Acyl_CoA_acyltransferase"/>
</dbReference>
<evidence type="ECO:0000259" key="1">
    <source>
        <dbReference type="PROSITE" id="PS51186"/>
    </source>
</evidence>
<dbReference type="EMBL" id="HG964446">
    <property type="protein sequence ID" value="CDO87973.1"/>
    <property type="molecule type" value="Genomic_DNA"/>
</dbReference>
<gene>
    <name evidence="2" type="ORF">BN973_02331</name>
</gene>
<dbReference type="STRING" id="47839.BN973_02331"/>
<evidence type="ECO:0000313" key="2">
    <source>
        <dbReference type="EMBL" id="CDO87973.1"/>
    </source>
</evidence>
<dbReference type="InterPro" id="IPR000182">
    <property type="entry name" value="GNAT_dom"/>
</dbReference>
<dbReference type="CDD" id="cd04301">
    <property type="entry name" value="NAT_SF"/>
    <property type="match status" value="1"/>
</dbReference>
<dbReference type="PROSITE" id="PS51186">
    <property type="entry name" value="GNAT"/>
    <property type="match status" value="1"/>
</dbReference>
<dbReference type="eggNOG" id="COG0456">
    <property type="taxonomic scope" value="Bacteria"/>
</dbReference>
<feature type="domain" description="N-acetyltransferase" evidence="1">
    <location>
        <begin position="6"/>
        <end position="169"/>
    </location>
</feature>
<keyword evidence="2" id="KW-0808">Transferase</keyword>
<reference evidence="2" key="1">
    <citation type="journal article" date="2014" name="Genome Announc.">
        <title>Draft Genome Sequence of Mycobacterium triplex DSM 44626.</title>
        <authorList>
            <person name="Sassi M."/>
            <person name="Croce O."/>
            <person name="Robert C."/>
            <person name="Raoult D."/>
            <person name="Drancourt M."/>
        </authorList>
    </citation>
    <scope>NUCLEOTIDE SEQUENCE [LARGE SCALE GENOMIC DNA]</scope>
    <source>
        <strain evidence="2">DSM 44626</strain>
    </source>
</reference>
<dbReference type="RefSeq" id="WP_036468174.1">
    <property type="nucleotide sequence ID" value="NZ_HG964446.1"/>
</dbReference>
<proteinExistence type="predicted"/>
<organism evidence="2">
    <name type="scientific">Mycobacterium triplex</name>
    <dbReference type="NCBI Taxonomy" id="47839"/>
    <lineage>
        <taxon>Bacteria</taxon>
        <taxon>Bacillati</taxon>
        <taxon>Actinomycetota</taxon>
        <taxon>Actinomycetes</taxon>
        <taxon>Mycobacteriales</taxon>
        <taxon>Mycobacteriaceae</taxon>
        <taxon>Mycobacterium</taxon>
        <taxon>Mycobacterium simiae complex</taxon>
    </lineage>
</organism>
<dbReference type="Proteomes" id="UP000028880">
    <property type="component" value="Unassembled WGS sequence"/>
</dbReference>
<dbReference type="AlphaFoldDB" id="A0A024JXJ7"/>
<sequence>MKSKDVSIRRAGPSDFEKVAAMHYPVWRRSFAGILDDYLLDLIATPKLWATVKYPEALMQPGWGMWVAEARGKLLGMTVFGPEATATDDVQIDALYTADEAKGLGVGVRLLNKAVRTSSGDVVLWCAEKNDVARKFYEDNDFQIDGRTLVWEPLPGVSVSHVGYRRRRPAPEC</sequence>
<dbReference type="Pfam" id="PF00583">
    <property type="entry name" value="Acetyltransf_1"/>
    <property type="match status" value="1"/>
</dbReference>
<protein>
    <submittedName>
        <fullName evidence="2">Acetyltransferase</fullName>
    </submittedName>
</protein>
<accession>A0A024JXJ7</accession>